<proteinExistence type="predicted"/>
<organism evidence="1 2">
    <name type="scientific">Propionimicrobium lymphophilum ACS-093-V-SCH5</name>
    <dbReference type="NCBI Taxonomy" id="883161"/>
    <lineage>
        <taxon>Bacteria</taxon>
        <taxon>Bacillati</taxon>
        <taxon>Actinomycetota</taxon>
        <taxon>Actinomycetes</taxon>
        <taxon>Propionibacteriales</taxon>
        <taxon>Propionibacteriaceae</taxon>
        <taxon>Propionimicrobium</taxon>
    </lineage>
</organism>
<dbReference type="Gene3D" id="1.10.357.10">
    <property type="entry name" value="Tetracycline Repressor, domain 2"/>
    <property type="match status" value="1"/>
</dbReference>
<evidence type="ECO:0000313" key="1">
    <source>
        <dbReference type="EMBL" id="EPD32822.1"/>
    </source>
</evidence>
<accession>S2WJK9</accession>
<comment type="caution">
    <text evidence="1">The sequence shown here is derived from an EMBL/GenBank/DDBJ whole genome shotgun (WGS) entry which is preliminary data.</text>
</comment>
<keyword evidence="2" id="KW-1185">Reference proteome</keyword>
<protein>
    <recommendedName>
        <fullName evidence="3">HTH tetR-type domain-containing protein</fullName>
    </recommendedName>
</protein>
<dbReference type="SUPFAM" id="SSF46689">
    <property type="entry name" value="Homeodomain-like"/>
    <property type="match status" value="1"/>
</dbReference>
<sequence length="193" mass="21922">MAAEPSHREKVLETLIDAADNILRSSQKLTAAEVSSSACIARNSIYRYVDSVDDLRGLVLARYVPAWEKAIVEALKEIDDPIDRLVVWLDTNLCQAKLTGHNWLMNISHMAKNSNATKDVARFAHRVLWGELDGCWKAIVKDEADARRWSFLTLGLLQNAFGQVEREYDFDRLRELVRRSGRALAQAAQRDQI</sequence>
<dbReference type="HOGENOM" id="CLU_083240_1_1_11"/>
<dbReference type="OrthoDB" id="4709704at2"/>
<evidence type="ECO:0008006" key="3">
    <source>
        <dbReference type="Google" id="ProtNLM"/>
    </source>
</evidence>
<reference evidence="1 2" key="1">
    <citation type="submission" date="2013-04" db="EMBL/GenBank/DDBJ databases">
        <title>The Genome Sequence of Propionimicrobium lymphophilum ACS-093-V-SCH5.</title>
        <authorList>
            <consortium name="The Broad Institute Genomics Platform"/>
            <person name="Earl A."/>
            <person name="Ward D."/>
            <person name="Feldgarden M."/>
            <person name="Gevers D."/>
            <person name="Saerens B."/>
            <person name="Vaneechoutte M."/>
            <person name="Walker B."/>
            <person name="Young S."/>
            <person name="Zeng Q."/>
            <person name="Gargeya S."/>
            <person name="Fitzgerald M."/>
            <person name="Haas B."/>
            <person name="Abouelleil A."/>
            <person name="Allen A.W."/>
            <person name="Alvarado L."/>
            <person name="Arachchi H.M."/>
            <person name="Berlin A.M."/>
            <person name="Chapman S.B."/>
            <person name="Gainer-Dewar J."/>
            <person name="Goldberg J."/>
            <person name="Griggs A."/>
            <person name="Gujja S."/>
            <person name="Hansen M."/>
            <person name="Howarth C."/>
            <person name="Imamovic A."/>
            <person name="Ireland A."/>
            <person name="Larimer J."/>
            <person name="McCowan C."/>
            <person name="Murphy C."/>
            <person name="Pearson M."/>
            <person name="Poon T.W."/>
            <person name="Priest M."/>
            <person name="Roberts A."/>
            <person name="Saif S."/>
            <person name="Shea T."/>
            <person name="Sisk P."/>
            <person name="Sykes S."/>
            <person name="Wortman J."/>
            <person name="Nusbaum C."/>
            <person name="Birren B."/>
        </authorList>
    </citation>
    <scope>NUCLEOTIDE SEQUENCE [LARGE SCALE GENOMIC DNA]</scope>
    <source>
        <strain evidence="1 2">ACS-093-V-SCH5</strain>
    </source>
</reference>
<dbReference type="InterPro" id="IPR009057">
    <property type="entry name" value="Homeodomain-like_sf"/>
</dbReference>
<dbReference type="EMBL" id="AGZR01000006">
    <property type="protein sequence ID" value="EPD32822.1"/>
    <property type="molecule type" value="Genomic_DNA"/>
</dbReference>
<dbReference type="Proteomes" id="UP000014417">
    <property type="component" value="Unassembled WGS sequence"/>
</dbReference>
<gene>
    <name evidence="1" type="ORF">HMPREF9306_01129</name>
</gene>
<evidence type="ECO:0000313" key="2">
    <source>
        <dbReference type="Proteomes" id="UP000014417"/>
    </source>
</evidence>
<name>S2WJK9_9ACTN</name>
<dbReference type="STRING" id="883161.HMPREF9306_01129"/>
<dbReference type="RefSeq" id="WP_016455962.1">
    <property type="nucleotide sequence ID" value="NZ_KE150269.1"/>
</dbReference>
<dbReference type="AlphaFoldDB" id="S2WJK9"/>